<dbReference type="Proteomes" id="UP000236161">
    <property type="component" value="Unassembled WGS sequence"/>
</dbReference>
<gene>
    <name evidence="1" type="ORF">AXF42_Ash018702</name>
</gene>
<dbReference type="EMBL" id="KZ452209">
    <property type="protein sequence ID" value="PKA48760.1"/>
    <property type="molecule type" value="Genomic_DNA"/>
</dbReference>
<dbReference type="AlphaFoldDB" id="A0A2H9ZZN4"/>
<protein>
    <submittedName>
        <fullName evidence="1">Uncharacterized protein</fullName>
    </submittedName>
</protein>
<accession>A0A2H9ZZN4</accession>
<name>A0A2H9ZZN4_9ASPA</name>
<keyword evidence="2" id="KW-1185">Reference proteome</keyword>
<proteinExistence type="predicted"/>
<evidence type="ECO:0000313" key="1">
    <source>
        <dbReference type="EMBL" id="PKA48760.1"/>
    </source>
</evidence>
<evidence type="ECO:0000313" key="2">
    <source>
        <dbReference type="Proteomes" id="UP000236161"/>
    </source>
</evidence>
<sequence length="63" mass="7344">MRRITPNSIRRRDRDEQQGPELTCAWRSIGDYTTFRRYGLSCRQTIPSVHHTAKAKACPPYGH</sequence>
<reference evidence="1 2" key="1">
    <citation type="journal article" date="2017" name="Nature">
        <title>The Apostasia genome and the evolution of orchids.</title>
        <authorList>
            <person name="Zhang G.Q."/>
            <person name="Liu K.W."/>
            <person name="Li Z."/>
            <person name="Lohaus R."/>
            <person name="Hsiao Y.Y."/>
            <person name="Niu S.C."/>
            <person name="Wang J.Y."/>
            <person name="Lin Y.C."/>
            <person name="Xu Q."/>
            <person name="Chen L.J."/>
            <person name="Yoshida K."/>
            <person name="Fujiwara S."/>
            <person name="Wang Z.W."/>
            <person name="Zhang Y.Q."/>
            <person name="Mitsuda N."/>
            <person name="Wang M."/>
            <person name="Liu G.H."/>
            <person name="Pecoraro L."/>
            <person name="Huang H.X."/>
            <person name="Xiao X.J."/>
            <person name="Lin M."/>
            <person name="Wu X.Y."/>
            <person name="Wu W.L."/>
            <person name="Chen Y.Y."/>
            <person name="Chang S.B."/>
            <person name="Sakamoto S."/>
            <person name="Ohme-Takagi M."/>
            <person name="Yagi M."/>
            <person name="Zeng S.J."/>
            <person name="Shen C.Y."/>
            <person name="Yeh C.M."/>
            <person name="Luo Y.B."/>
            <person name="Tsai W.C."/>
            <person name="Van de Peer Y."/>
            <person name="Liu Z.J."/>
        </authorList>
    </citation>
    <scope>NUCLEOTIDE SEQUENCE [LARGE SCALE GENOMIC DNA]</scope>
    <source>
        <strain evidence="2">cv. Shenzhen</strain>
        <tissue evidence="1">Stem</tissue>
    </source>
</reference>
<organism evidence="1 2">
    <name type="scientific">Apostasia shenzhenica</name>
    <dbReference type="NCBI Taxonomy" id="1088818"/>
    <lineage>
        <taxon>Eukaryota</taxon>
        <taxon>Viridiplantae</taxon>
        <taxon>Streptophyta</taxon>
        <taxon>Embryophyta</taxon>
        <taxon>Tracheophyta</taxon>
        <taxon>Spermatophyta</taxon>
        <taxon>Magnoliopsida</taxon>
        <taxon>Liliopsida</taxon>
        <taxon>Asparagales</taxon>
        <taxon>Orchidaceae</taxon>
        <taxon>Apostasioideae</taxon>
        <taxon>Apostasia</taxon>
    </lineage>
</organism>